<protein>
    <submittedName>
        <fullName evidence="2">Uncharacterized protein</fullName>
    </submittedName>
</protein>
<sequence>MLKMKKNFFENRSTNGRKNTTRLTMSYKQCAINSKICVVIPKRFLHSI</sequence>
<evidence type="ECO:0000313" key="1">
    <source>
        <dbReference type="Proteomes" id="UP000036681"/>
    </source>
</evidence>
<proteinExistence type="predicted"/>
<keyword evidence="1" id="KW-1185">Reference proteome</keyword>
<reference evidence="2" key="1">
    <citation type="submission" date="2017-02" db="UniProtKB">
        <authorList>
            <consortium name="WormBaseParasite"/>
        </authorList>
    </citation>
    <scope>IDENTIFICATION</scope>
</reference>
<evidence type="ECO:0000313" key="2">
    <source>
        <dbReference type="WBParaSite" id="ALUE_0002352001-mRNA-1"/>
    </source>
</evidence>
<accession>A0A0M3IXP2</accession>
<dbReference type="WBParaSite" id="ALUE_0002352001-mRNA-1">
    <property type="protein sequence ID" value="ALUE_0002352001-mRNA-1"/>
    <property type="gene ID" value="ALUE_0002352001"/>
</dbReference>
<name>A0A0M3IXP2_ASCLU</name>
<dbReference type="Proteomes" id="UP000036681">
    <property type="component" value="Unplaced"/>
</dbReference>
<organism evidence="1 2">
    <name type="scientific">Ascaris lumbricoides</name>
    <name type="common">Giant roundworm</name>
    <dbReference type="NCBI Taxonomy" id="6252"/>
    <lineage>
        <taxon>Eukaryota</taxon>
        <taxon>Metazoa</taxon>
        <taxon>Ecdysozoa</taxon>
        <taxon>Nematoda</taxon>
        <taxon>Chromadorea</taxon>
        <taxon>Rhabditida</taxon>
        <taxon>Spirurina</taxon>
        <taxon>Ascaridomorpha</taxon>
        <taxon>Ascaridoidea</taxon>
        <taxon>Ascarididae</taxon>
        <taxon>Ascaris</taxon>
    </lineage>
</organism>
<dbReference type="AlphaFoldDB" id="A0A0M3IXP2"/>